<protein>
    <recommendedName>
        <fullName evidence="3">DUF3861 domain-containing protein</fullName>
    </recommendedName>
</protein>
<sequence length="118" mass="13214">MPRPGIFPDHRTGEIEEMKQHRYRVTVEHLALPDGSAPPTPRTLSFEAGNHDDILAIVDRLRGRGDLREADATSLAVGLKLFSEVMLENRSHVLFEEFAPHFKAFMQTLKKGPVGPAE</sequence>
<dbReference type="EMBL" id="FONX01000008">
    <property type="protein sequence ID" value="SFE94823.1"/>
    <property type="molecule type" value="Genomic_DNA"/>
</dbReference>
<keyword evidence="2" id="KW-1185">Reference proteome</keyword>
<dbReference type="Proteomes" id="UP000199119">
    <property type="component" value="Unassembled WGS sequence"/>
</dbReference>
<evidence type="ECO:0000313" key="2">
    <source>
        <dbReference type="Proteomes" id="UP000199119"/>
    </source>
</evidence>
<proteinExistence type="predicted"/>
<gene>
    <name evidence="1" type="ORF">SAMN04489711_10821</name>
</gene>
<name>A0A1I2EQ20_9BURK</name>
<dbReference type="AlphaFoldDB" id="A0A1I2EQ20"/>
<organism evidence="1 2">
    <name type="scientific">Paracidovorax wautersii</name>
    <dbReference type="NCBI Taxonomy" id="1177982"/>
    <lineage>
        <taxon>Bacteria</taxon>
        <taxon>Pseudomonadati</taxon>
        <taxon>Pseudomonadota</taxon>
        <taxon>Betaproteobacteria</taxon>
        <taxon>Burkholderiales</taxon>
        <taxon>Comamonadaceae</taxon>
        <taxon>Paracidovorax</taxon>
    </lineage>
</organism>
<dbReference type="Pfam" id="PF12977">
    <property type="entry name" value="DUF3861"/>
    <property type="match status" value="1"/>
</dbReference>
<evidence type="ECO:0008006" key="3">
    <source>
        <dbReference type="Google" id="ProtNLM"/>
    </source>
</evidence>
<dbReference type="InterPro" id="IPR038194">
    <property type="entry name" value="DUF3861_sf"/>
</dbReference>
<dbReference type="InterPro" id="IPR024476">
    <property type="entry name" value="DUF3861"/>
</dbReference>
<accession>A0A1I2EQ20</accession>
<reference evidence="2" key="1">
    <citation type="submission" date="2016-10" db="EMBL/GenBank/DDBJ databases">
        <authorList>
            <person name="Varghese N."/>
            <person name="Submissions S."/>
        </authorList>
    </citation>
    <scope>NUCLEOTIDE SEQUENCE [LARGE SCALE GENOMIC DNA]</scope>
    <source>
        <strain evidence="2">DSM 27981</strain>
    </source>
</reference>
<dbReference type="STRING" id="1177982.SAMN04489711_10821"/>
<evidence type="ECO:0000313" key="1">
    <source>
        <dbReference type="EMBL" id="SFE94823.1"/>
    </source>
</evidence>
<dbReference type="Gene3D" id="3.10.20.850">
    <property type="entry name" value="Protein of unknown function DUF3861"/>
    <property type="match status" value="1"/>
</dbReference>